<feature type="repeat" description="PPR" evidence="2">
    <location>
        <begin position="201"/>
        <end position="235"/>
    </location>
</feature>
<comment type="caution">
    <text evidence="3">The sequence shown here is derived from an EMBL/GenBank/DDBJ whole genome shotgun (WGS) entry which is preliminary data.</text>
</comment>
<dbReference type="NCBIfam" id="TIGR00756">
    <property type="entry name" value="PPR"/>
    <property type="match status" value="2"/>
</dbReference>
<dbReference type="AlphaFoldDB" id="A0AAN8ZPS8"/>
<evidence type="ECO:0000256" key="1">
    <source>
        <dbReference type="ARBA" id="ARBA00022737"/>
    </source>
</evidence>
<accession>A0AAN8ZPS8</accession>
<organism evidence="3 4">
    <name type="scientific">Dillenia turbinata</name>
    <dbReference type="NCBI Taxonomy" id="194707"/>
    <lineage>
        <taxon>Eukaryota</taxon>
        <taxon>Viridiplantae</taxon>
        <taxon>Streptophyta</taxon>
        <taxon>Embryophyta</taxon>
        <taxon>Tracheophyta</taxon>
        <taxon>Spermatophyta</taxon>
        <taxon>Magnoliopsida</taxon>
        <taxon>eudicotyledons</taxon>
        <taxon>Gunneridae</taxon>
        <taxon>Pentapetalae</taxon>
        <taxon>Dilleniales</taxon>
        <taxon>Dilleniaceae</taxon>
        <taxon>Dillenia</taxon>
    </lineage>
</organism>
<dbReference type="Pfam" id="PF01535">
    <property type="entry name" value="PPR"/>
    <property type="match status" value="4"/>
</dbReference>
<dbReference type="InterPro" id="IPR046960">
    <property type="entry name" value="PPR_At4g14850-like_plant"/>
</dbReference>
<dbReference type="PANTHER" id="PTHR24015">
    <property type="entry name" value="OS07G0578800 PROTEIN-RELATED"/>
    <property type="match status" value="1"/>
</dbReference>
<evidence type="ECO:0000256" key="2">
    <source>
        <dbReference type="PROSITE-ProRule" id="PRU00708"/>
    </source>
</evidence>
<feature type="repeat" description="PPR" evidence="2">
    <location>
        <begin position="301"/>
        <end position="335"/>
    </location>
</feature>
<dbReference type="PROSITE" id="PS51375">
    <property type="entry name" value="PPR"/>
    <property type="match status" value="3"/>
</dbReference>
<proteinExistence type="predicted"/>
<name>A0AAN8ZPS8_9MAGN</name>
<dbReference type="InterPro" id="IPR046848">
    <property type="entry name" value="E_motif"/>
</dbReference>
<dbReference type="PANTHER" id="PTHR24015:SF1672">
    <property type="entry name" value="OS06G0506100 PROTEIN"/>
    <property type="match status" value="1"/>
</dbReference>
<keyword evidence="4" id="KW-1185">Reference proteome</keyword>
<evidence type="ECO:0000313" key="3">
    <source>
        <dbReference type="EMBL" id="KAK6945197.1"/>
    </source>
</evidence>
<reference evidence="3 4" key="1">
    <citation type="submission" date="2023-12" db="EMBL/GenBank/DDBJ databases">
        <title>A high-quality genome assembly for Dillenia turbinata (Dilleniales).</title>
        <authorList>
            <person name="Chanderbali A."/>
        </authorList>
    </citation>
    <scope>NUCLEOTIDE SEQUENCE [LARGE SCALE GENOMIC DNA]</scope>
    <source>
        <strain evidence="3">LSX21</strain>
        <tissue evidence="3">Leaf</tissue>
    </source>
</reference>
<dbReference type="InterPro" id="IPR002885">
    <property type="entry name" value="PPR_rpt"/>
</dbReference>
<protein>
    <submittedName>
        <fullName evidence="3">Pentatricopeptide repeat</fullName>
    </submittedName>
</protein>
<evidence type="ECO:0000313" key="4">
    <source>
        <dbReference type="Proteomes" id="UP001370490"/>
    </source>
</evidence>
<dbReference type="GO" id="GO:0003723">
    <property type="term" value="F:RNA binding"/>
    <property type="evidence" value="ECO:0007669"/>
    <property type="project" value="InterPro"/>
</dbReference>
<dbReference type="InterPro" id="IPR011990">
    <property type="entry name" value="TPR-like_helical_dom_sf"/>
</dbReference>
<dbReference type="Gene3D" id="1.25.40.10">
    <property type="entry name" value="Tetratricopeptide repeat domain"/>
    <property type="match status" value="5"/>
</dbReference>
<dbReference type="GO" id="GO:0009451">
    <property type="term" value="P:RNA modification"/>
    <property type="evidence" value="ECO:0007669"/>
    <property type="project" value="InterPro"/>
</dbReference>
<keyword evidence="1" id="KW-0677">Repeat</keyword>
<dbReference type="Pfam" id="PF20431">
    <property type="entry name" value="E_motif"/>
    <property type="match status" value="1"/>
</dbReference>
<dbReference type="Proteomes" id="UP001370490">
    <property type="component" value="Unassembled WGS sequence"/>
</dbReference>
<feature type="repeat" description="PPR" evidence="2">
    <location>
        <begin position="431"/>
        <end position="465"/>
    </location>
</feature>
<dbReference type="EMBL" id="JBAMMX010000003">
    <property type="protein sequence ID" value="KAK6945197.1"/>
    <property type="molecule type" value="Genomic_DNA"/>
</dbReference>
<dbReference type="Pfam" id="PF13041">
    <property type="entry name" value="PPR_2"/>
    <property type="match status" value="2"/>
</dbReference>
<sequence>MMGDDNLSDPNPVDGTLSITLIRLASDEPAYSCVAYFCDRTNTTVSRLPLLQNDLNLNPLDEKKWIRRVGSIHESLKPEVHLSLFPSYLRTLKRVHSSLVVSSGFVAPKLISLYAQFGDHDSALSVSHELKETDSGVWNAIIKKHVDLGFFDLAVLHYKKMRNLGVAHDSFTFPLLNRAVTCLWCANMVHCVAIKVGFGLDVYFCNTLIHCYLRCGSLASGRKLFDEMCGGDLISWTSLIWGYVSEGIIDSAFGLFCRMRVQMEPNSVTLIIMLQGCSNSGSLFAGKGLHCLVIKGGFWIDLSVRNAVLKMYSNSGCVEESEFLFNEMADRDVISWNTIIALYSLKGVSENVAKKFNIMRGEVIPSIETLTLVISAFSKSRDLILGEGLHCYAIKTGYCDNILQSALLDLYANCGELVASFQLFREISYRNSITWNSMMSGLLQNGCFEEVLELFQEMQEAGVEPGAKTLGSLIAAYTHLGAFRSGKAVHGLIVKNLFHGSVEDKAPLETSVLNMYIRCGSLSCARNCFNRMITKDIITWTSMIDGLGRHASRVYGNREIGKYAAQKLLDIEPDNVGYYTIWSNIEAGLGKWVQVEEVRKFMDGKDLKKRPGWSHVESSGKLHGFVSGDRLI</sequence>
<gene>
    <name evidence="3" type="ORF">RJ641_026299</name>
</gene>